<name>A0ABR4PJA0_9HELO</name>
<evidence type="ECO:0000313" key="9">
    <source>
        <dbReference type="Proteomes" id="UP001629113"/>
    </source>
</evidence>
<feature type="compositionally biased region" description="Low complexity" evidence="6">
    <location>
        <begin position="294"/>
        <end position="310"/>
    </location>
</feature>
<organism evidence="8 9">
    <name type="scientific">Phlyctema vagabunda</name>
    <dbReference type="NCBI Taxonomy" id="108571"/>
    <lineage>
        <taxon>Eukaryota</taxon>
        <taxon>Fungi</taxon>
        <taxon>Dikarya</taxon>
        <taxon>Ascomycota</taxon>
        <taxon>Pezizomycotina</taxon>
        <taxon>Leotiomycetes</taxon>
        <taxon>Helotiales</taxon>
        <taxon>Dermateaceae</taxon>
        <taxon>Phlyctema</taxon>
    </lineage>
</organism>
<proteinExistence type="inferred from homology"/>
<dbReference type="PANTHER" id="PTHR13767">
    <property type="entry name" value="TRNA-PSEUDOURIDINE SYNTHASE"/>
    <property type="match status" value="1"/>
</dbReference>
<protein>
    <recommendedName>
        <fullName evidence="3">tRNA pseudouridine(55) synthase</fullName>
        <ecNumber evidence="3">5.4.99.25</ecNumber>
    </recommendedName>
</protein>
<dbReference type="InterPro" id="IPR002501">
    <property type="entry name" value="PsdUridine_synth_N"/>
</dbReference>
<evidence type="ECO:0000256" key="5">
    <source>
        <dbReference type="ARBA" id="ARBA00023235"/>
    </source>
</evidence>
<evidence type="ECO:0000256" key="1">
    <source>
        <dbReference type="ARBA" id="ARBA00001166"/>
    </source>
</evidence>
<evidence type="ECO:0000313" key="8">
    <source>
        <dbReference type="EMBL" id="KAL3423401.1"/>
    </source>
</evidence>
<evidence type="ECO:0000256" key="3">
    <source>
        <dbReference type="ARBA" id="ARBA00012787"/>
    </source>
</evidence>
<dbReference type="InterPro" id="IPR020103">
    <property type="entry name" value="PsdUridine_synth_cat_dom_sf"/>
</dbReference>
<reference evidence="8 9" key="1">
    <citation type="submission" date="2024-06" db="EMBL/GenBank/DDBJ databases">
        <title>Complete genome of Phlyctema vagabunda strain 19-DSS-EL-015.</title>
        <authorList>
            <person name="Fiorenzani C."/>
        </authorList>
    </citation>
    <scope>NUCLEOTIDE SEQUENCE [LARGE SCALE GENOMIC DNA]</scope>
    <source>
        <strain evidence="8 9">19-DSS-EL-015</strain>
    </source>
</reference>
<accession>A0ABR4PJA0</accession>
<gene>
    <name evidence="8" type="ORF">PVAG01_05149</name>
</gene>
<keyword evidence="5" id="KW-0413">Isomerase</keyword>
<dbReference type="PANTHER" id="PTHR13767:SF2">
    <property type="entry name" value="PSEUDOURIDYLATE SYNTHASE TRUB1"/>
    <property type="match status" value="1"/>
</dbReference>
<evidence type="ECO:0000256" key="4">
    <source>
        <dbReference type="ARBA" id="ARBA00022694"/>
    </source>
</evidence>
<feature type="domain" description="Pseudouridine synthase II N-terminal" evidence="7">
    <location>
        <begin position="67"/>
        <end position="198"/>
    </location>
</feature>
<evidence type="ECO:0000259" key="7">
    <source>
        <dbReference type="Pfam" id="PF01509"/>
    </source>
</evidence>
<evidence type="ECO:0000256" key="6">
    <source>
        <dbReference type="SAM" id="MobiDB-lite"/>
    </source>
</evidence>
<dbReference type="SUPFAM" id="SSF55120">
    <property type="entry name" value="Pseudouridine synthase"/>
    <property type="match status" value="1"/>
</dbReference>
<dbReference type="Proteomes" id="UP001629113">
    <property type="component" value="Unassembled WGS sequence"/>
</dbReference>
<dbReference type="Pfam" id="PF01509">
    <property type="entry name" value="TruB_N"/>
    <property type="match status" value="1"/>
</dbReference>
<comment type="caution">
    <text evidence="8">The sequence shown here is derived from an EMBL/GenBank/DDBJ whole genome shotgun (WGS) entry which is preliminary data.</text>
</comment>
<keyword evidence="4" id="KW-0819">tRNA processing</keyword>
<evidence type="ECO:0000256" key="2">
    <source>
        <dbReference type="ARBA" id="ARBA00008999"/>
    </source>
</evidence>
<comment type="similarity">
    <text evidence="2">Belongs to the pseudouridine synthase TruB family.</text>
</comment>
<comment type="catalytic activity">
    <reaction evidence="1">
        <text>a uridine in mRNA = a pseudouridine in mRNA</text>
        <dbReference type="Rhea" id="RHEA:56644"/>
        <dbReference type="Rhea" id="RHEA-COMP:14658"/>
        <dbReference type="Rhea" id="RHEA-COMP:14659"/>
        <dbReference type="ChEBI" id="CHEBI:65314"/>
        <dbReference type="ChEBI" id="CHEBI:65315"/>
    </reaction>
</comment>
<feature type="compositionally biased region" description="Basic and acidic residues" evidence="6">
    <location>
        <begin position="268"/>
        <end position="287"/>
    </location>
</feature>
<sequence>MTQGKVLEGVFAINKPTNRSSAQVLRDLQHHFNPSELFAPALKAEQLKIAKENHNQRNKRKVVKKGKEVKIGHGGTLDPLATGVLICGVGKGTKSLSDFLECTKTYEAVVLFGAATDTYDRVGKVLKNAPYDHITREMVEEALVQFRGKYLQLPPLYSALKMNGKPLYEYAREGKEIPRAIERRPVDVLELEMVEWMEGGTHEHQIPSEKAGRAEINVARKLWKQEGQFKYEDKDDVDEAESSTTNKDAAEDFNERKRKMSEDQDELVSERPTSKKGKDQDVIEKDATMSGGLAAPAASTAEAASVEPVETPTPAPKGPPAAKLRMTVTTGFYVRTLCHELGAAVKSSAMMAELVRSRQGNFELGKNVLEYEDFDNGEEIWAPKVEAMLDEWNGQARSAVIDSAKPLVTTAETATSDTAAQVSNTESAPVTI</sequence>
<dbReference type="Gene3D" id="3.30.2350.10">
    <property type="entry name" value="Pseudouridine synthase"/>
    <property type="match status" value="1"/>
</dbReference>
<feature type="region of interest" description="Disordered" evidence="6">
    <location>
        <begin position="230"/>
        <end position="322"/>
    </location>
</feature>
<dbReference type="HAMAP" id="MF_01080">
    <property type="entry name" value="TruB_bact"/>
    <property type="match status" value="1"/>
</dbReference>
<dbReference type="EC" id="5.4.99.25" evidence="3"/>
<keyword evidence="9" id="KW-1185">Reference proteome</keyword>
<dbReference type="InterPro" id="IPR014780">
    <property type="entry name" value="tRNA_psdUridine_synth_TruB"/>
</dbReference>
<dbReference type="EMBL" id="JBFCZG010000004">
    <property type="protein sequence ID" value="KAL3423401.1"/>
    <property type="molecule type" value="Genomic_DNA"/>
</dbReference>